<reference evidence="2 3" key="1">
    <citation type="submission" date="2018-06" db="EMBL/GenBank/DDBJ databases">
        <authorList>
            <consortium name="Pathogen Informatics"/>
            <person name="Doyle S."/>
        </authorList>
    </citation>
    <scope>NUCLEOTIDE SEQUENCE [LARGE SCALE GENOMIC DNA]</scope>
    <source>
        <strain evidence="2 3">NCTC13316</strain>
    </source>
</reference>
<accession>A0A378JH75</accession>
<evidence type="ECO:0000256" key="1">
    <source>
        <dbReference type="SAM" id="MobiDB-lite"/>
    </source>
</evidence>
<dbReference type="Proteomes" id="UP000254794">
    <property type="component" value="Unassembled WGS sequence"/>
</dbReference>
<feature type="compositionally biased region" description="Polar residues" evidence="1">
    <location>
        <begin position="55"/>
        <end position="65"/>
    </location>
</feature>
<name>A0A378JH75_9GAMM</name>
<feature type="compositionally biased region" description="Basic residues" evidence="1">
    <location>
        <begin position="91"/>
        <end position="102"/>
    </location>
</feature>
<dbReference type="RefSeq" id="WP_115329523.1">
    <property type="nucleotide sequence ID" value="NZ_CAAAHP010000003.1"/>
</dbReference>
<protein>
    <submittedName>
        <fullName evidence="2">Uncharacterized protein</fullName>
    </submittedName>
</protein>
<dbReference type="AlphaFoldDB" id="A0A378JH75"/>
<evidence type="ECO:0000313" key="3">
    <source>
        <dbReference type="Proteomes" id="UP000254794"/>
    </source>
</evidence>
<dbReference type="EMBL" id="UGOD01000001">
    <property type="protein sequence ID" value="STX50048.1"/>
    <property type="molecule type" value="Genomic_DNA"/>
</dbReference>
<evidence type="ECO:0000313" key="2">
    <source>
        <dbReference type="EMBL" id="STX50048.1"/>
    </source>
</evidence>
<keyword evidence="3" id="KW-1185">Reference proteome</keyword>
<organism evidence="2 3">
    <name type="scientific">Legionella busanensis</name>
    <dbReference type="NCBI Taxonomy" id="190655"/>
    <lineage>
        <taxon>Bacteria</taxon>
        <taxon>Pseudomonadati</taxon>
        <taxon>Pseudomonadota</taxon>
        <taxon>Gammaproteobacteria</taxon>
        <taxon>Legionellales</taxon>
        <taxon>Legionellaceae</taxon>
        <taxon>Legionella</taxon>
    </lineage>
</organism>
<feature type="compositionally biased region" description="Basic and acidic residues" evidence="1">
    <location>
        <begin position="81"/>
        <end position="90"/>
    </location>
</feature>
<sequence>MSRPTYPQQSTSTILVGLNSVPTPTVVVTQDNRNHHHHQHQYPVALQPQQIIVPTSNPHNYTTYHTHAPVHYNSPLRNHSRRDPREDCHNSHTHNHSYHPHR</sequence>
<feature type="region of interest" description="Disordered" evidence="1">
    <location>
        <begin position="55"/>
        <end position="102"/>
    </location>
</feature>
<gene>
    <name evidence="2" type="ORF">NCTC13316_00113</name>
</gene>
<proteinExistence type="predicted"/>
<dbReference type="OrthoDB" id="9902311at2"/>